<dbReference type="RefSeq" id="WP_160661009.1">
    <property type="nucleotide sequence ID" value="NZ_BAABDV010000001.1"/>
</dbReference>
<evidence type="ECO:0000313" key="5">
    <source>
        <dbReference type="Proteomes" id="UP000430272"/>
    </source>
</evidence>
<sequence>MSRIAYASLGRPGAFTPNNRFSRAPAPGQLDQAQPDPVPTDPLADSYASGYRDGQAAALAQAEEAMQRERRERALIELAFARFDAESALSLRENLRATVLALCEDAILPLALDMDGLARRIETAAAMFQRRHDERTILLHPDDLALVKDHVSDSLDLRADASVERGGLRVETEDGGVEDGPEQWRRAIEEALGSCAP</sequence>
<evidence type="ECO:0000256" key="2">
    <source>
        <dbReference type="SAM" id="MobiDB-lite"/>
    </source>
</evidence>
<dbReference type="Pfam" id="PF02108">
    <property type="entry name" value="FliH"/>
    <property type="match status" value="1"/>
</dbReference>
<evidence type="ECO:0000256" key="1">
    <source>
        <dbReference type="SAM" id="Coils"/>
    </source>
</evidence>
<reference evidence="4 5" key="1">
    <citation type="submission" date="2019-12" db="EMBL/GenBank/DDBJ databases">
        <title>Genomic-based taxomic classification of the family Erythrobacteraceae.</title>
        <authorList>
            <person name="Xu L."/>
        </authorList>
    </citation>
    <scope>NUCLEOTIDE SEQUENCE [LARGE SCALE GENOMIC DNA]</scope>
    <source>
        <strain evidence="4 5">JCM 17468</strain>
    </source>
</reference>
<dbReference type="Proteomes" id="UP000430272">
    <property type="component" value="Unassembled WGS sequence"/>
</dbReference>
<name>A0A844YB90_9SPHN</name>
<feature type="domain" description="Flagellar assembly protein FliH/Type III secretion system HrpE" evidence="3">
    <location>
        <begin position="111"/>
        <end position="177"/>
    </location>
</feature>
<protein>
    <recommendedName>
        <fullName evidence="3">Flagellar assembly protein FliH/Type III secretion system HrpE domain-containing protein</fullName>
    </recommendedName>
</protein>
<keyword evidence="5" id="KW-1185">Reference proteome</keyword>
<comment type="caution">
    <text evidence="4">The sequence shown here is derived from an EMBL/GenBank/DDBJ whole genome shotgun (WGS) entry which is preliminary data.</text>
</comment>
<keyword evidence="1" id="KW-0175">Coiled coil</keyword>
<feature type="region of interest" description="Disordered" evidence="2">
    <location>
        <begin position="16"/>
        <end position="47"/>
    </location>
</feature>
<proteinExistence type="predicted"/>
<dbReference type="OrthoDB" id="7506803at2"/>
<feature type="coiled-coil region" evidence="1">
    <location>
        <begin position="52"/>
        <end position="79"/>
    </location>
</feature>
<dbReference type="InterPro" id="IPR018035">
    <property type="entry name" value="Flagellar_FliH/T3SS_HrpE"/>
</dbReference>
<dbReference type="EMBL" id="WTYD01000001">
    <property type="protein sequence ID" value="MXO54248.1"/>
    <property type="molecule type" value="Genomic_DNA"/>
</dbReference>
<evidence type="ECO:0000259" key="3">
    <source>
        <dbReference type="Pfam" id="PF02108"/>
    </source>
</evidence>
<gene>
    <name evidence="4" type="ORF">GRI47_09540</name>
</gene>
<evidence type="ECO:0000313" key="4">
    <source>
        <dbReference type="EMBL" id="MXO54248.1"/>
    </source>
</evidence>
<dbReference type="AlphaFoldDB" id="A0A844YB90"/>
<accession>A0A844YB90</accession>
<organism evidence="4 5">
    <name type="scientific">Qipengyuania pelagi</name>
    <dbReference type="NCBI Taxonomy" id="994320"/>
    <lineage>
        <taxon>Bacteria</taxon>
        <taxon>Pseudomonadati</taxon>
        <taxon>Pseudomonadota</taxon>
        <taxon>Alphaproteobacteria</taxon>
        <taxon>Sphingomonadales</taxon>
        <taxon>Erythrobacteraceae</taxon>
        <taxon>Qipengyuania</taxon>
    </lineage>
</organism>